<dbReference type="STRING" id="351605.Gura_2463"/>
<dbReference type="EMBL" id="CP000698">
    <property type="protein sequence ID" value="ABQ26642.1"/>
    <property type="molecule type" value="Genomic_DNA"/>
</dbReference>
<evidence type="ECO:0000313" key="2">
    <source>
        <dbReference type="Proteomes" id="UP000006695"/>
    </source>
</evidence>
<sequence length="280" mass="31186">MERPLVIYHSTCPDGFSAAYAFYDHFRRGEECPCDFAAAVHGEEPPDVTGRDVLIVDFSFRRPVLKEMCRRARTVTVIDHHVSAEMDLAGLEQEHDNLRLVFDMDKSGAVLAWEFCHDTPPPRLLLHVQDRDLWRFTLDGTNDIYAALMSRPFDFATWERLCSSAAALEELVAEGQAINRYRRRMIDLHLEKAVMTTIAGCRVPVVNGYEEIMSDLVGELAAGHPFAAGYQDQGTLRKWSLRSGPDGADVAAIAVSFGGGGHRHAAGFTTRLPDSLLHVS</sequence>
<dbReference type="PANTHER" id="PTHR46922">
    <property type="entry name" value="DHHA1 DOMAIN PROTEIN"/>
    <property type="match status" value="1"/>
</dbReference>
<organism evidence="1 2">
    <name type="scientific">Geotalea uraniireducens (strain Rf4)</name>
    <name type="common">Geobacter uraniireducens</name>
    <dbReference type="NCBI Taxonomy" id="351605"/>
    <lineage>
        <taxon>Bacteria</taxon>
        <taxon>Pseudomonadati</taxon>
        <taxon>Thermodesulfobacteriota</taxon>
        <taxon>Desulfuromonadia</taxon>
        <taxon>Geobacterales</taxon>
        <taxon>Geobacteraceae</taxon>
        <taxon>Geotalea</taxon>
    </lineage>
</organism>
<dbReference type="Proteomes" id="UP000006695">
    <property type="component" value="Chromosome"/>
</dbReference>
<gene>
    <name evidence="1" type="ordered locus">Gura_2463</name>
</gene>
<keyword evidence="2" id="KW-1185">Reference proteome</keyword>
<protein>
    <recommendedName>
        <fullName evidence="3">DHHA1 domain-containing protein</fullName>
    </recommendedName>
</protein>
<evidence type="ECO:0008006" key="3">
    <source>
        <dbReference type="Google" id="ProtNLM"/>
    </source>
</evidence>
<reference evidence="1 2" key="1">
    <citation type="submission" date="2007-05" db="EMBL/GenBank/DDBJ databases">
        <title>Complete sequence of Geobacter uraniireducens Rf4.</title>
        <authorList>
            <consortium name="US DOE Joint Genome Institute"/>
            <person name="Copeland A."/>
            <person name="Lucas S."/>
            <person name="Lapidus A."/>
            <person name="Barry K."/>
            <person name="Detter J.C."/>
            <person name="Glavina del Rio T."/>
            <person name="Hammon N."/>
            <person name="Israni S."/>
            <person name="Dalin E."/>
            <person name="Tice H."/>
            <person name="Pitluck S."/>
            <person name="Chertkov O."/>
            <person name="Brettin T."/>
            <person name="Bruce D."/>
            <person name="Han C."/>
            <person name="Schmutz J."/>
            <person name="Larimer F."/>
            <person name="Land M."/>
            <person name="Hauser L."/>
            <person name="Kyrpides N."/>
            <person name="Mikhailova N."/>
            <person name="Shelobolina E."/>
            <person name="Aklujkar M."/>
            <person name="Lovley D."/>
            <person name="Richardson P."/>
        </authorList>
    </citation>
    <scope>NUCLEOTIDE SEQUENCE [LARGE SCALE GENOMIC DNA]</scope>
    <source>
        <strain evidence="1 2">Rf4</strain>
    </source>
</reference>
<accession>A5G4C4</accession>
<dbReference type="RefSeq" id="WP_011939331.1">
    <property type="nucleotide sequence ID" value="NC_009483.1"/>
</dbReference>
<dbReference type="HOGENOM" id="CLU_054374_1_0_7"/>
<proteinExistence type="predicted"/>
<dbReference type="KEGG" id="gur:Gura_2463"/>
<name>A5G4C4_GEOUR</name>
<evidence type="ECO:0000313" key="1">
    <source>
        <dbReference type="EMBL" id="ABQ26642.1"/>
    </source>
</evidence>
<dbReference type="SUPFAM" id="SSF64182">
    <property type="entry name" value="DHH phosphoesterases"/>
    <property type="match status" value="1"/>
</dbReference>
<dbReference type="OrthoDB" id="10630at2"/>
<dbReference type="AlphaFoldDB" id="A5G4C4"/>
<dbReference type="Gene3D" id="3.10.310.30">
    <property type="match status" value="1"/>
</dbReference>
<dbReference type="PANTHER" id="PTHR46922:SF4">
    <property type="entry name" value="DHHA1 DOMAIN PROTEIN"/>
    <property type="match status" value="1"/>
</dbReference>
<dbReference type="InterPro" id="IPR038763">
    <property type="entry name" value="DHH_sf"/>
</dbReference>